<evidence type="ECO:0000313" key="1">
    <source>
        <dbReference type="EMBL" id="MBB5227400.1"/>
    </source>
</evidence>
<comment type="caution">
    <text evidence="1">The sequence shown here is derived from an EMBL/GenBank/DDBJ whole genome shotgun (WGS) entry which is preliminary data.</text>
</comment>
<dbReference type="RefSeq" id="WP_184661602.1">
    <property type="nucleotide sequence ID" value="NZ_CP031518.1"/>
</dbReference>
<protein>
    <submittedName>
        <fullName evidence="1">Uncharacterized protein</fullName>
    </submittedName>
</protein>
<keyword evidence="2" id="KW-1185">Reference proteome</keyword>
<name>A0A7W8GBI6_9SPIR</name>
<proteinExistence type="predicted"/>
<reference evidence="1 2" key="1">
    <citation type="submission" date="2020-08" db="EMBL/GenBank/DDBJ databases">
        <title>Genomic Encyclopedia of Type Strains, Phase IV (KMG-IV): sequencing the most valuable type-strain genomes for metagenomic binning, comparative biology and taxonomic classification.</title>
        <authorList>
            <person name="Goeker M."/>
        </authorList>
    </citation>
    <scope>NUCLEOTIDE SEQUENCE [LARGE SCALE GENOMIC DNA]</scope>
    <source>
        <strain evidence="1 2">DSM 103462</strain>
    </source>
</reference>
<dbReference type="Proteomes" id="UP000518887">
    <property type="component" value="Unassembled WGS sequence"/>
</dbReference>
<dbReference type="AlphaFoldDB" id="A0A7W8GBI6"/>
<sequence>MKAKELAEVLLKHPDSEALVSNEKYLDDIMIKYLPKSLRGEDFGTVLLGKESVSLPLCKREDNTEGRFTQEEKKLIANTQITEDCFDLSKFEGRVHSHYRFDELIKHLELLRFSYLQTEDEGYFNDLVTMLPNSYKVVKL</sequence>
<accession>A0A7W8GBI6</accession>
<evidence type="ECO:0000313" key="2">
    <source>
        <dbReference type="Proteomes" id="UP000518887"/>
    </source>
</evidence>
<organism evidence="1 2">
    <name type="scientific">Treponema ruminis</name>
    <dbReference type="NCBI Taxonomy" id="744515"/>
    <lineage>
        <taxon>Bacteria</taxon>
        <taxon>Pseudomonadati</taxon>
        <taxon>Spirochaetota</taxon>
        <taxon>Spirochaetia</taxon>
        <taxon>Spirochaetales</taxon>
        <taxon>Treponemataceae</taxon>
        <taxon>Treponema</taxon>
    </lineage>
</organism>
<gene>
    <name evidence="1" type="ORF">HNP76_002800</name>
</gene>
<dbReference type="EMBL" id="JACHFQ010000011">
    <property type="protein sequence ID" value="MBB5227400.1"/>
    <property type="molecule type" value="Genomic_DNA"/>
</dbReference>